<dbReference type="Pfam" id="PF08240">
    <property type="entry name" value="ADH_N"/>
    <property type="match status" value="1"/>
</dbReference>
<dbReference type="EMBL" id="JAPQKN010000002">
    <property type="protein sequence ID" value="KAJ5168896.1"/>
    <property type="molecule type" value="Genomic_DNA"/>
</dbReference>
<dbReference type="GO" id="GO:1901336">
    <property type="term" value="P:lactone biosynthetic process"/>
    <property type="evidence" value="ECO:0007669"/>
    <property type="project" value="UniProtKB-ARBA"/>
</dbReference>
<evidence type="ECO:0000259" key="8">
    <source>
        <dbReference type="PROSITE" id="PS50075"/>
    </source>
</evidence>
<dbReference type="SMART" id="SM00826">
    <property type="entry name" value="PKS_DH"/>
    <property type="match status" value="1"/>
</dbReference>
<evidence type="ECO:0000259" key="10">
    <source>
        <dbReference type="PROSITE" id="PS52019"/>
    </source>
</evidence>
<keyword evidence="3" id="KW-0489">Methyltransferase</keyword>
<dbReference type="InterPro" id="IPR049552">
    <property type="entry name" value="PKS_DH_N"/>
</dbReference>
<dbReference type="PANTHER" id="PTHR43775">
    <property type="entry name" value="FATTY ACID SYNTHASE"/>
    <property type="match status" value="1"/>
</dbReference>
<dbReference type="Pfam" id="PF00109">
    <property type="entry name" value="ketoacyl-synt"/>
    <property type="match status" value="1"/>
</dbReference>
<dbReference type="InterPro" id="IPR013968">
    <property type="entry name" value="PKS_KR"/>
</dbReference>
<feature type="domain" description="Carrier" evidence="8">
    <location>
        <begin position="2296"/>
        <end position="2372"/>
    </location>
</feature>
<dbReference type="Gene3D" id="3.30.70.3290">
    <property type="match status" value="1"/>
</dbReference>
<dbReference type="InterPro" id="IPR001227">
    <property type="entry name" value="Ac_transferase_dom_sf"/>
</dbReference>
<dbReference type="SMART" id="SM00825">
    <property type="entry name" value="PKS_KS"/>
    <property type="match status" value="1"/>
</dbReference>
<dbReference type="Pfam" id="PF02801">
    <property type="entry name" value="Ketoacyl-synt_C"/>
    <property type="match status" value="1"/>
</dbReference>
<evidence type="ECO:0000256" key="5">
    <source>
        <dbReference type="ARBA" id="ARBA00023268"/>
    </source>
</evidence>
<dbReference type="Gene3D" id="3.40.50.150">
    <property type="entry name" value="Vaccinia Virus protein VP39"/>
    <property type="match status" value="1"/>
</dbReference>
<evidence type="ECO:0000256" key="3">
    <source>
        <dbReference type="ARBA" id="ARBA00022603"/>
    </source>
</evidence>
<dbReference type="Pfam" id="PF21089">
    <property type="entry name" value="PKS_DH_N"/>
    <property type="match status" value="1"/>
</dbReference>
<dbReference type="InterPro" id="IPR020807">
    <property type="entry name" value="PKS_DH"/>
</dbReference>
<dbReference type="RefSeq" id="XP_056545357.1">
    <property type="nucleotide sequence ID" value="XM_056686615.1"/>
</dbReference>
<feature type="region of interest" description="C-terminal hotdog fold" evidence="7">
    <location>
        <begin position="1033"/>
        <end position="1190"/>
    </location>
</feature>
<comment type="caution">
    <text evidence="11">The sequence shown here is derived from an EMBL/GenBank/DDBJ whole genome shotgun (WGS) entry which is preliminary data.</text>
</comment>
<dbReference type="SUPFAM" id="SSF50129">
    <property type="entry name" value="GroES-like"/>
    <property type="match status" value="1"/>
</dbReference>
<dbReference type="SUPFAM" id="SSF53901">
    <property type="entry name" value="Thiolase-like"/>
    <property type="match status" value="1"/>
</dbReference>
<dbReference type="InterPro" id="IPR014043">
    <property type="entry name" value="Acyl_transferase_dom"/>
</dbReference>
<dbReference type="InterPro" id="IPR016035">
    <property type="entry name" value="Acyl_Trfase/lysoPLipase"/>
</dbReference>
<dbReference type="InterPro" id="IPR049551">
    <property type="entry name" value="PKS_DH_C"/>
</dbReference>
<dbReference type="PANTHER" id="PTHR43775:SF49">
    <property type="entry name" value="SYNTHASE, PUTATIVE (JCVI)-RELATED"/>
    <property type="match status" value="1"/>
</dbReference>
<feature type="domain" description="PKS/mFAS DH" evidence="10">
    <location>
        <begin position="895"/>
        <end position="1190"/>
    </location>
</feature>
<dbReference type="CDD" id="cd00833">
    <property type="entry name" value="PKS"/>
    <property type="match status" value="1"/>
</dbReference>
<dbReference type="SUPFAM" id="SSF53335">
    <property type="entry name" value="S-adenosyl-L-methionine-dependent methyltransferases"/>
    <property type="match status" value="1"/>
</dbReference>
<evidence type="ECO:0000256" key="6">
    <source>
        <dbReference type="ARBA" id="ARBA00029443"/>
    </source>
</evidence>
<keyword evidence="2" id="KW-0597">Phosphoprotein</keyword>
<dbReference type="Gene3D" id="3.90.180.10">
    <property type="entry name" value="Medium-chain alcohol dehydrogenases, catalytic domain"/>
    <property type="match status" value="1"/>
</dbReference>
<dbReference type="InterPro" id="IPR036291">
    <property type="entry name" value="NAD(P)-bd_dom_sf"/>
</dbReference>
<dbReference type="NCBIfam" id="TIGR01746">
    <property type="entry name" value="Thioester-redct"/>
    <property type="match status" value="1"/>
</dbReference>
<organism evidence="11 12">
    <name type="scientific">Penicillium canariense</name>
    <dbReference type="NCBI Taxonomy" id="189055"/>
    <lineage>
        <taxon>Eukaryota</taxon>
        <taxon>Fungi</taxon>
        <taxon>Dikarya</taxon>
        <taxon>Ascomycota</taxon>
        <taxon>Pezizomycotina</taxon>
        <taxon>Eurotiomycetes</taxon>
        <taxon>Eurotiomycetidae</taxon>
        <taxon>Eurotiales</taxon>
        <taxon>Aspergillaceae</taxon>
        <taxon>Penicillium</taxon>
    </lineage>
</organism>
<proteinExistence type="inferred from homology"/>
<dbReference type="SMART" id="SM00827">
    <property type="entry name" value="PKS_AT"/>
    <property type="match status" value="1"/>
</dbReference>
<dbReference type="InterPro" id="IPR020841">
    <property type="entry name" value="PKS_Beta-ketoAc_synthase_dom"/>
</dbReference>
<dbReference type="GO" id="GO:0006633">
    <property type="term" value="P:fatty acid biosynthetic process"/>
    <property type="evidence" value="ECO:0007669"/>
    <property type="project" value="TreeGrafter"/>
</dbReference>
<dbReference type="PROSITE" id="PS50075">
    <property type="entry name" value="CARRIER"/>
    <property type="match status" value="1"/>
</dbReference>
<reference evidence="11" key="1">
    <citation type="submission" date="2022-11" db="EMBL/GenBank/DDBJ databases">
        <authorList>
            <person name="Petersen C."/>
        </authorList>
    </citation>
    <scope>NUCLEOTIDE SEQUENCE</scope>
    <source>
        <strain evidence="11">IBT 26290</strain>
    </source>
</reference>
<feature type="active site" description="Proton donor; for dehydratase activity" evidence="7">
    <location>
        <position position="1097"/>
    </location>
</feature>
<dbReference type="FunFam" id="3.40.50.720:FF:000209">
    <property type="entry name" value="Polyketide synthase Pks12"/>
    <property type="match status" value="1"/>
</dbReference>
<dbReference type="GO" id="GO:0004312">
    <property type="term" value="F:fatty acid synthase activity"/>
    <property type="evidence" value="ECO:0007669"/>
    <property type="project" value="TreeGrafter"/>
</dbReference>
<reference evidence="11" key="2">
    <citation type="journal article" date="2023" name="IMA Fungus">
        <title>Comparative genomic study of the Penicillium genus elucidates a diverse pangenome and 15 lateral gene transfer events.</title>
        <authorList>
            <person name="Petersen C."/>
            <person name="Sorensen T."/>
            <person name="Nielsen M.R."/>
            <person name="Sondergaard T.E."/>
            <person name="Sorensen J.L."/>
            <person name="Fitzpatrick D.A."/>
            <person name="Frisvad J.C."/>
            <person name="Nielsen K.L."/>
        </authorList>
    </citation>
    <scope>NUCLEOTIDE SEQUENCE</scope>
    <source>
        <strain evidence="11">IBT 26290</strain>
    </source>
</reference>
<dbReference type="PROSITE" id="PS52019">
    <property type="entry name" value="PKS_MFAS_DH"/>
    <property type="match status" value="1"/>
</dbReference>
<dbReference type="InterPro" id="IPR009081">
    <property type="entry name" value="PP-bd_ACP"/>
</dbReference>
<dbReference type="Pfam" id="PF08659">
    <property type="entry name" value="KR"/>
    <property type="match status" value="1"/>
</dbReference>
<dbReference type="GeneID" id="81425791"/>
<keyword evidence="12" id="KW-1185">Reference proteome</keyword>
<dbReference type="Pfam" id="PF07993">
    <property type="entry name" value="NAD_binding_4"/>
    <property type="match status" value="1"/>
</dbReference>
<comment type="similarity">
    <text evidence="6">In the C-terminal section; belongs to the NRP synthetase family.</text>
</comment>
<dbReference type="InterPro" id="IPR049900">
    <property type="entry name" value="PKS_mFAS_DH"/>
</dbReference>
<dbReference type="Gene3D" id="3.40.50.720">
    <property type="entry name" value="NAD(P)-binding Rossmann-like Domain"/>
    <property type="match status" value="2"/>
</dbReference>
<evidence type="ECO:0000256" key="7">
    <source>
        <dbReference type="PROSITE-ProRule" id="PRU01363"/>
    </source>
</evidence>
<dbReference type="Proteomes" id="UP001149163">
    <property type="component" value="Unassembled WGS sequence"/>
</dbReference>
<dbReference type="PROSITE" id="PS52004">
    <property type="entry name" value="KS3_2"/>
    <property type="match status" value="1"/>
</dbReference>
<dbReference type="CDD" id="cd02440">
    <property type="entry name" value="AdoMet_MTases"/>
    <property type="match status" value="1"/>
</dbReference>
<dbReference type="SMART" id="SM00822">
    <property type="entry name" value="PKS_KR"/>
    <property type="match status" value="1"/>
</dbReference>
<evidence type="ECO:0000259" key="9">
    <source>
        <dbReference type="PROSITE" id="PS52004"/>
    </source>
</evidence>
<dbReference type="InterPro" id="IPR010080">
    <property type="entry name" value="Thioester_reductase-like_dom"/>
</dbReference>
<dbReference type="Pfam" id="PF13602">
    <property type="entry name" value="ADH_zinc_N_2"/>
    <property type="match status" value="1"/>
</dbReference>
<protein>
    <recommendedName>
        <fullName evidence="13">Polyketide synthase</fullName>
    </recommendedName>
</protein>
<gene>
    <name evidence="11" type="ORF">N7482_004490</name>
</gene>
<dbReference type="InterPro" id="IPR057326">
    <property type="entry name" value="KR_dom"/>
</dbReference>
<dbReference type="InterPro" id="IPR011032">
    <property type="entry name" value="GroES-like_sf"/>
</dbReference>
<sequence>MPPIPPYPVPDVSARPKVSIDSAAARIHASSSESFQNACGQVSAQEVPFPVAIVSMAVRLPGGVNTVEKFWEMLINKKDGHCKVPETRYDADAFYDAIRPGTVKTRHGYFLEEDIGHIDRSFFSMSKTEAAKLDPQQRLLLEVVWECMESGGQTNWRGESIGCYVGVFGEDWLEMSSKDTQHIDRFHVVSAGDFALSNRVSYEYDLRGPSITYRTACSSSMVALHEACQALYSGECASAIVAGSNIILTPTMTMSISDNMILSPDGRCKTFDATADGYGRGEAINAIYIKPLSEALRQGDPIRAVIRSTAVNCDGKTPSITTPGSEAQERLIRRAYRKAGIEDISKTGFFECHGTGTIAGDTAETSVVAKVFPDGIHIGAVKPNVGHSEGASGLTSIIKSALALEKRIIPPNVHFSSPNPNIPFQEAGLKVPLEPTPWPEDRCERVSVNSFGIGGTNAHVILESFSSMSQTNTEQASPPTGARVLVLSAKSTKSLQKAIGELTQYTARIPCSVNDLAYTLGTRREHLAHRAFAIMDQDGELSDFERARDVPSSITFVFTGQGAQWAGMGKELMSASTRFLSSIKALDHELSRFTNPPSWNLEEELLKDDESSRIQNPEFAQPLSTAVQIALVDLLAEWGIRPASVIGHSSGEIAAAYASGAINARVAIAISYFRRQGHHPQSVTLSGNVDALDQGLNQIQVDDPDTFLKRLKVSVAYHSESMKDAGTIYEKLMIPFMSHNGAMIPLYSTVTEGVISDPLILNAEYWRENLQSTVLFNGAVQRLLRDTHSPTIFVEIGPHSTLLSPLRQILRKHDDDQASKYFPTLVRGQPQWKALLTTAGRLHTNGASVDLSVINGTTGNSVLTDLPAYSWLHEESSFSVTRLVREWRAPNEPHHELLGPRSLESTDIEPSWRRVLFVGHVPWLWDHMIGKELVFPCAGYIAMAGEAIRQTTGSDEYTIHNLTLKTPLLLQDSEAAELVTSLRPAKLTVTADSAWYDFTITAYQSGSWKKHCSGKIRAGAVKQHQPHKCISYPRMVSSNAWYETMKKHGLNFGPEFRRLENISANPCSPQAGARVQYSNEKDAGKSSTYALHPIIIDQNLQMLGVAMTRGVSRYLTKLCMPVAIESIYIGPGQGTMHIDASCNPASDSIVGNATMVSDDKVILSMENGMLFAVEESDGAEGSDYMIASLDWKPHIDLISLSEELLPRLLNGRSSQLMEVVLRSIIMETAANIRSLQPNNPHLEEYQRWICLQADSRENVDNCKNALCQDDHLLEAIKEMERDTPELSAVLSLARKVAALSVDLVEGNITSEDVGDEKESLLCLYQSLAANAGCRDFFSLLGHSNPMIRVLAVGVGNGFAAIQALCGLTSKDGTPMYSRYTVTDKSEECISNAKGKLTWAPDIDYMLLEIARDPIEQGLEPESYDLIVASEAFDADMPMSPSLKNLYTLLAPGGRLFYQGTFSTNPLVTFVMGVFPEWWAQQNMNCSKPSISSEQWKTEVQDNGFDEIDMLTVNDSSLYHVGTAIVSRPYPPITPLREIAFLYLTTAPVWAQKVADELATKGHSVTWFALGQRPPPEMDVISVIDLEGAFFDNISTERFAQFQQFVSHITDSHVLWITESSQMSCNDARFGLALGVIRTIRHEVTPDFSTLELDNFDDTSVNAVIRVLEHINRQRACLLLDPDREFALEQGKLHVGRAHWASARQELSAAKPKNCDNKVLDISSYGLLNSLAWLEQPFRPMQDHEVEVDMKYVGLNFRDMMVALGVVGDRSEFGVEASGVIRRVGSSVKDFSVGDAVIVAGDGLLCTRKVIAGERCFPVPDGMSLDDAATVACVYSTVLLSLVHIGNLRQGQSVLVHCACGGVGIAAIQVCQMLGAEIFATVGNDQKVQHLIDTFGIPRDHIFSSRDSSFLQGVMEQTQNRGVDIVLNSLSGELLHLSWRCVAKFGRMIELGKRDILGYGQLDMEVFAGNRSFTGVDAKQIMDEDIGQYRSMMQESMNLLREGKVKPIRPLTIFDAVNVDQAFRFMQTGNHMGKIVMRMPENPSDLPVCHSSTFISLPSDASILIVGGLGGLGPGNVANLEDVRRTVSACKRRIAGVIHMPMVLRDQLLSKITYDEWISVLVSKVQGTWNLHNAVADCKLDFFVCFGSLAGLCGNAGQSNYAAANAFLDAFVQYRLGQGLVASVIDLGLMNDAGFAYENAPKLIQRAKSASMQTVEERELLQTLELAICRPGQVAVGLGTTKPLSTSGVVPPWTRDARYSLWSNIVSANEAGASGIDGDLKELMEAVKSNPEILDDPATKERITKIIGMEIGSHLVKIEDMDESEVFNIVIESLAMIEIRSWYRRHLGLELPIVEISNAQTIGGLGNVTVQALRAKYQANNTESSEVDSSRPSDGENVQFLQDTVLGRSIRPISQPVPEWYTDTEGHVLLIGATGFVGTFLLSMLVSLPEVNTVTCLVRAASTTAAIRRLETAFSKLQIPMDSWDKIQAVTGDITQQGLGLQGTEFTRLSTECSAIFHLGALVNYTLPYSTHRDTNVLGLTNVLNFANTHRLKPVHYFSGMAAYGPSGFLSGQTYVSENERPVAGSGSLQHHTGYSLSKYVGECIAWDAISNGFPLAIHRAGFVLGHSVTGIGNADDAINRLMSTCISLGSYPIPPAQRNCFVPVDFVCSAALHISMSNRNLGQAYNLIHPDQSQNIDLSTTFKMLSQLTTPPLHAVELSEWVRLMSQVMGHRLSGIAPIVAERLAEGSIWWNNKQGGMVIHGTENLHRALADRPDILKCKTMFELIKTYFTQWSQLPEGGILTKGA</sequence>
<dbReference type="InterPro" id="IPR013154">
    <property type="entry name" value="ADH-like_N"/>
</dbReference>
<feature type="active site" description="Proton acceptor; for dehydratase activity" evidence="7">
    <location>
        <position position="927"/>
    </location>
</feature>
<dbReference type="InterPro" id="IPR014031">
    <property type="entry name" value="Ketoacyl_synth_C"/>
</dbReference>
<dbReference type="GO" id="GO:0044550">
    <property type="term" value="P:secondary metabolite biosynthetic process"/>
    <property type="evidence" value="ECO:0007669"/>
    <property type="project" value="TreeGrafter"/>
</dbReference>
<evidence type="ECO:0000313" key="11">
    <source>
        <dbReference type="EMBL" id="KAJ5168896.1"/>
    </source>
</evidence>
<dbReference type="InterPro" id="IPR014030">
    <property type="entry name" value="Ketoacyl_synth_N"/>
</dbReference>
<name>A0A9W9LQ46_9EURO</name>
<dbReference type="InterPro" id="IPR032821">
    <property type="entry name" value="PKS_assoc"/>
</dbReference>
<dbReference type="Gene3D" id="3.40.47.10">
    <property type="match status" value="1"/>
</dbReference>
<dbReference type="SMART" id="SM00829">
    <property type="entry name" value="PKS_ER"/>
    <property type="match status" value="1"/>
</dbReference>
<dbReference type="Gene3D" id="3.10.129.110">
    <property type="entry name" value="Polyketide synthase dehydratase"/>
    <property type="match status" value="1"/>
</dbReference>
<dbReference type="Pfam" id="PF00698">
    <property type="entry name" value="Acyl_transf_1"/>
    <property type="match status" value="2"/>
</dbReference>
<dbReference type="GO" id="GO:0016491">
    <property type="term" value="F:oxidoreductase activity"/>
    <property type="evidence" value="ECO:0007669"/>
    <property type="project" value="InterPro"/>
</dbReference>
<evidence type="ECO:0000256" key="4">
    <source>
        <dbReference type="ARBA" id="ARBA00022679"/>
    </source>
</evidence>
<dbReference type="Gene3D" id="3.40.366.10">
    <property type="entry name" value="Malonyl-Coenzyme A Acyl Carrier Protein, domain 2"/>
    <property type="match status" value="2"/>
</dbReference>
<dbReference type="OrthoDB" id="329835at2759"/>
<dbReference type="InterPro" id="IPR013120">
    <property type="entry name" value="FAR_NAD-bd"/>
</dbReference>
<feature type="domain" description="Ketosynthase family 3 (KS3)" evidence="9">
    <location>
        <begin position="48"/>
        <end position="464"/>
    </location>
</feature>
<dbReference type="SUPFAM" id="SSF51735">
    <property type="entry name" value="NAD(P)-binding Rossmann-fold domains"/>
    <property type="match status" value="3"/>
</dbReference>
<dbReference type="InterPro" id="IPR042104">
    <property type="entry name" value="PKS_dehydratase_sf"/>
</dbReference>
<feature type="region of interest" description="N-terminal hotdog fold" evidence="7">
    <location>
        <begin position="895"/>
        <end position="1023"/>
    </location>
</feature>
<dbReference type="InterPro" id="IPR050091">
    <property type="entry name" value="PKS_NRPS_Biosynth_Enz"/>
</dbReference>
<dbReference type="InterPro" id="IPR029063">
    <property type="entry name" value="SAM-dependent_MTases_sf"/>
</dbReference>
<dbReference type="Pfam" id="PF14765">
    <property type="entry name" value="PS-DH"/>
    <property type="match status" value="1"/>
</dbReference>
<dbReference type="InterPro" id="IPR016039">
    <property type="entry name" value="Thiolase-like"/>
</dbReference>
<dbReference type="InterPro" id="IPR020843">
    <property type="entry name" value="ER"/>
</dbReference>
<keyword evidence="5" id="KW-0511">Multifunctional enzyme</keyword>
<dbReference type="Pfam" id="PF16197">
    <property type="entry name" value="KAsynt_C_assoc"/>
    <property type="match status" value="1"/>
</dbReference>
<evidence type="ECO:0000256" key="2">
    <source>
        <dbReference type="ARBA" id="ARBA00022553"/>
    </source>
</evidence>
<dbReference type="CDD" id="cd05235">
    <property type="entry name" value="SDR_e1"/>
    <property type="match status" value="1"/>
</dbReference>
<dbReference type="GO" id="GO:0032259">
    <property type="term" value="P:methylation"/>
    <property type="evidence" value="ECO:0007669"/>
    <property type="project" value="UniProtKB-KW"/>
</dbReference>
<dbReference type="SUPFAM" id="SSF52151">
    <property type="entry name" value="FabD/lysophospholipase-like"/>
    <property type="match status" value="1"/>
</dbReference>
<accession>A0A9W9LQ46</accession>
<evidence type="ECO:0000256" key="1">
    <source>
        <dbReference type="ARBA" id="ARBA00022450"/>
    </source>
</evidence>
<dbReference type="CDD" id="cd05195">
    <property type="entry name" value="enoyl_red"/>
    <property type="match status" value="1"/>
</dbReference>
<evidence type="ECO:0000313" key="12">
    <source>
        <dbReference type="Proteomes" id="UP001149163"/>
    </source>
</evidence>
<keyword evidence="4" id="KW-0808">Transferase</keyword>
<keyword evidence="1" id="KW-0596">Phosphopantetheine</keyword>
<evidence type="ECO:0008006" key="13">
    <source>
        <dbReference type="Google" id="ProtNLM"/>
    </source>
</evidence>
<dbReference type="GO" id="GO:0008168">
    <property type="term" value="F:methyltransferase activity"/>
    <property type="evidence" value="ECO:0007669"/>
    <property type="project" value="UniProtKB-KW"/>
</dbReference>